<feature type="domain" description="Aminotransferase class I/classII large" evidence="8">
    <location>
        <begin position="32"/>
        <end position="387"/>
    </location>
</feature>
<keyword evidence="10" id="KW-1185">Reference proteome</keyword>
<dbReference type="InterPro" id="IPR004838">
    <property type="entry name" value="NHTrfase_class1_PyrdxlP-BS"/>
</dbReference>
<dbReference type="InterPro" id="IPR004839">
    <property type="entry name" value="Aminotransferase_I/II_large"/>
</dbReference>
<comment type="similarity">
    <text evidence="2 7">Belongs to the class-I pyridoxal-phosphate-dependent aminotransferase family.</text>
</comment>
<keyword evidence="3 7" id="KW-0032">Aminotransferase</keyword>
<evidence type="ECO:0000313" key="10">
    <source>
        <dbReference type="Proteomes" id="UP001589692"/>
    </source>
</evidence>
<dbReference type="InterPro" id="IPR015424">
    <property type="entry name" value="PyrdxlP-dep_Trfase"/>
</dbReference>
<evidence type="ECO:0000256" key="4">
    <source>
        <dbReference type="ARBA" id="ARBA00022679"/>
    </source>
</evidence>
<dbReference type="Pfam" id="PF00155">
    <property type="entry name" value="Aminotran_1_2"/>
    <property type="match status" value="1"/>
</dbReference>
<keyword evidence="5" id="KW-0663">Pyridoxal phosphate</keyword>
<dbReference type="PROSITE" id="PS00105">
    <property type="entry name" value="AA_TRANSFER_CLASS_1"/>
    <property type="match status" value="1"/>
</dbReference>
<evidence type="ECO:0000256" key="2">
    <source>
        <dbReference type="ARBA" id="ARBA00007441"/>
    </source>
</evidence>
<dbReference type="CDD" id="cd00609">
    <property type="entry name" value="AAT_like"/>
    <property type="match status" value="1"/>
</dbReference>
<evidence type="ECO:0000256" key="1">
    <source>
        <dbReference type="ARBA" id="ARBA00001933"/>
    </source>
</evidence>
<sequence>MNYENGRSSGIKASPSMAIAMAAKKLRAEGRDIIDLSLGEPDFEPPAHVAEAAHEAIRAGGIRYGPAAGSEALRRAISDKFRKENRLDFALDEITIANGAKQIIFDAFLATLEPGDEVVIPAPCWVSYGDIVALHGGTPIYVECGPEAGFKLSGARLEAAITPRTKWLMLNSPSNPTGAIYTAGDYAALEAILSRHPRILVLSDEIYEHILLRDVPFVSFGEVCPSLRDRTLLVNGVSKTYAMTGWRVGYAAGPKALVAAINKMQSQSVTSVCNVAQAAAAAALAGDQAFVAEAARTFARRADLVATALEKIEEIEFIRPDGAFYAFIGVRRLIGKSNLAHDTAVAAHLLNDYGLSSVPGSAFAMPGFIRLSIAASDQELQGACERLARMVTSLRSGPRDALRIGVRSDQEN</sequence>
<reference evidence="9 10" key="1">
    <citation type="submission" date="2024-09" db="EMBL/GenBank/DDBJ databases">
        <authorList>
            <person name="Sun Q."/>
            <person name="Mori K."/>
        </authorList>
    </citation>
    <scope>NUCLEOTIDE SEQUENCE [LARGE SCALE GENOMIC DNA]</scope>
    <source>
        <strain evidence="9 10">TBRC 4938</strain>
    </source>
</reference>
<dbReference type="SUPFAM" id="SSF53383">
    <property type="entry name" value="PLP-dependent transferases"/>
    <property type="match status" value="1"/>
</dbReference>
<evidence type="ECO:0000259" key="8">
    <source>
        <dbReference type="Pfam" id="PF00155"/>
    </source>
</evidence>
<dbReference type="RefSeq" id="WP_377259314.1">
    <property type="nucleotide sequence ID" value="NZ_JBHMAA010000011.1"/>
</dbReference>
<evidence type="ECO:0000256" key="6">
    <source>
        <dbReference type="ARBA" id="ARBA00049185"/>
    </source>
</evidence>
<protein>
    <recommendedName>
        <fullName evidence="7">Aminotransferase</fullName>
        <ecNumber evidence="7">2.6.1.-</ecNumber>
    </recommendedName>
</protein>
<comment type="catalytic activity">
    <reaction evidence="6">
        <text>L-aspartate + 2-oxoglutarate = oxaloacetate + L-glutamate</text>
        <dbReference type="Rhea" id="RHEA:21824"/>
        <dbReference type="ChEBI" id="CHEBI:16452"/>
        <dbReference type="ChEBI" id="CHEBI:16810"/>
        <dbReference type="ChEBI" id="CHEBI:29985"/>
        <dbReference type="ChEBI" id="CHEBI:29991"/>
        <dbReference type="EC" id="2.6.1.1"/>
    </reaction>
</comment>
<comment type="cofactor">
    <cofactor evidence="1 7">
        <name>pyridoxal 5'-phosphate</name>
        <dbReference type="ChEBI" id="CHEBI:597326"/>
    </cofactor>
</comment>
<dbReference type="Proteomes" id="UP001589692">
    <property type="component" value="Unassembled WGS sequence"/>
</dbReference>
<evidence type="ECO:0000256" key="5">
    <source>
        <dbReference type="ARBA" id="ARBA00022898"/>
    </source>
</evidence>
<evidence type="ECO:0000313" key="9">
    <source>
        <dbReference type="EMBL" id="MFB9948997.1"/>
    </source>
</evidence>
<dbReference type="EMBL" id="JBHMAA010000011">
    <property type="protein sequence ID" value="MFB9948997.1"/>
    <property type="molecule type" value="Genomic_DNA"/>
</dbReference>
<accession>A0ABV6AGJ8</accession>
<proteinExistence type="inferred from homology"/>
<dbReference type="Gene3D" id="3.90.1150.10">
    <property type="entry name" value="Aspartate Aminotransferase, domain 1"/>
    <property type="match status" value="1"/>
</dbReference>
<dbReference type="InterPro" id="IPR015421">
    <property type="entry name" value="PyrdxlP-dep_Trfase_major"/>
</dbReference>
<comment type="caution">
    <text evidence="9">The sequence shown here is derived from an EMBL/GenBank/DDBJ whole genome shotgun (WGS) entry which is preliminary data.</text>
</comment>
<dbReference type="PANTHER" id="PTHR46383:SF1">
    <property type="entry name" value="ASPARTATE AMINOTRANSFERASE"/>
    <property type="match status" value="1"/>
</dbReference>
<evidence type="ECO:0000256" key="3">
    <source>
        <dbReference type="ARBA" id="ARBA00022576"/>
    </source>
</evidence>
<keyword evidence="4 7" id="KW-0808">Transferase</keyword>
<dbReference type="InterPro" id="IPR050596">
    <property type="entry name" value="AspAT/PAT-like"/>
</dbReference>
<dbReference type="Gene3D" id="3.40.640.10">
    <property type="entry name" value="Type I PLP-dependent aspartate aminotransferase-like (Major domain)"/>
    <property type="match status" value="1"/>
</dbReference>
<gene>
    <name evidence="9" type="ORF">ACFFP0_09080</name>
</gene>
<name>A0ABV6AGJ8_9HYPH</name>
<dbReference type="EC" id="2.6.1.-" evidence="7"/>
<dbReference type="GO" id="GO:0008483">
    <property type="term" value="F:transaminase activity"/>
    <property type="evidence" value="ECO:0007669"/>
    <property type="project" value="UniProtKB-KW"/>
</dbReference>
<evidence type="ECO:0000256" key="7">
    <source>
        <dbReference type="RuleBase" id="RU000481"/>
    </source>
</evidence>
<organism evidence="9 10">
    <name type="scientific">Rhizobium puerariae</name>
    <dbReference type="NCBI Taxonomy" id="1585791"/>
    <lineage>
        <taxon>Bacteria</taxon>
        <taxon>Pseudomonadati</taxon>
        <taxon>Pseudomonadota</taxon>
        <taxon>Alphaproteobacteria</taxon>
        <taxon>Hyphomicrobiales</taxon>
        <taxon>Rhizobiaceae</taxon>
        <taxon>Rhizobium/Agrobacterium group</taxon>
        <taxon>Rhizobium</taxon>
    </lineage>
</organism>
<dbReference type="InterPro" id="IPR015422">
    <property type="entry name" value="PyrdxlP-dep_Trfase_small"/>
</dbReference>
<dbReference type="PANTHER" id="PTHR46383">
    <property type="entry name" value="ASPARTATE AMINOTRANSFERASE"/>
    <property type="match status" value="1"/>
</dbReference>